<protein>
    <submittedName>
        <fullName evidence="2">Thiopeptide-type bacteriocin biosynthesis domain-containing protein</fullName>
    </submittedName>
</protein>
<accession>A0A1U7PL22</accession>
<evidence type="ECO:0000313" key="3">
    <source>
        <dbReference type="Proteomes" id="UP000187550"/>
    </source>
</evidence>
<proteinExistence type="predicted"/>
<dbReference type="Proteomes" id="UP000187550">
    <property type="component" value="Unassembled WGS sequence"/>
</dbReference>
<dbReference type="STRING" id="550447.SAMN05428946_2016"/>
<dbReference type="EMBL" id="FTPL01000003">
    <property type="protein sequence ID" value="SIT87211.1"/>
    <property type="molecule type" value="Genomic_DNA"/>
</dbReference>
<organism evidence="2 3">
    <name type="scientific">Edaphobacillus lindanitolerans</name>
    <dbReference type="NCBI Taxonomy" id="550447"/>
    <lineage>
        <taxon>Bacteria</taxon>
        <taxon>Bacillati</taxon>
        <taxon>Bacillota</taxon>
        <taxon>Bacilli</taxon>
        <taxon>Bacillales</taxon>
        <taxon>Bacillaceae</taxon>
        <taxon>Edaphobacillus</taxon>
    </lineage>
</organism>
<evidence type="ECO:0000313" key="2">
    <source>
        <dbReference type="EMBL" id="SIT87211.1"/>
    </source>
</evidence>
<reference evidence="3" key="1">
    <citation type="submission" date="2017-01" db="EMBL/GenBank/DDBJ databases">
        <authorList>
            <person name="Varghese N."/>
            <person name="Submissions S."/>
        </authorList>
    </citation>
    <scope>NUCLEOTIDE SEQUENCE [LARGE SCALE GENOMIC DNA]</scope>
    <source>
        <strain evidence="3">MNA4</strain>
    </source>
</reference>
<evidence type="ECO:0000259" key="1">
    <source>
        <dbReference type="Pfam" id="PF14028"/>
    </source>
</evidence>
<feature type="domain" description="Thiopeptide-type bacteriocin biosynthesis" evidence="1">
    <location>
        <begin position="2"/>
        <end position="272"/>
    </location>
</feature>
<dbReference type="InterPro" id="IPR023809">
    <property type="entry name" value="Thiopep_bacteriocin_synth_dom"/>
</dbReference>
<name>A0A1U7PL22_9BACI</name>
<dbReference type="Pfam" id="PF14028">
    <property type="entry name" value="Lant_dehydr_C"/>
    <property type="match status" value="1"/>
</dbReference>
<dbReference type="AlphaFoldDB" id="A0A1U7PL22"/>
<dbReference type="OrthoDB" id="1273722at2"/>
<dbReference type="RefSeq" id="WP_076758648.1">
    <property type="nucleotide sequence ID" value="NZ_FTPL01000003.1"/>
</dbReference>
<keyword evidence="3" id="KW-1185">Reference proteome</keyword>
<sequence length="282" mass="33129">MWYSKHIFIHDFGLIERFLSDHLKELTEKVPPDEWFFIRYWQGGPHIRLRYRFAEEEQKAAFDRLLENTLRAFEQMHGGHDFRPVDYDPRIVRLEGVDDLGIHPNFSIRDIPYIPELDRYGGEEAMPYSESLFCRSSETAASIIGSVPWPKRYVVAFDLMQYSFVIAQTLGMTGSEEAFFSDYRRVWDAFETDERQEAVREALVSRMVRNHERAEVPAVYRPYLEELQRLMKQILAHQNTFPPGSVHYLMVSHIHMMNNRLGLSPENERFLSGVFTGSRAAV</sequence>
<gene>
    <name evidence="2" type="ORF">SAMN05428946_2016</name>
</gene>